<keyword evidence="3" id="KW-0067">ATP-binding</keyword>
<reference evidence="5 6" key="1">
    <citation type="submission" date="2017-12" db="EMBL/GenBank/DDBJ databases">
        <title>Sequencing, de novo assembly and annotation of complete genome of a new Thraustochytrid species, strain FCC1311.</title>
        <authorList>
            <person name="Sedici K."/>
            <person name="Godart F."/>
            <person name="Aiese Cigliano R."/>
            <person name="Sanseverino W."/>
            <person name="Barakat M."/>
            <person name="Ortet P."/>
            <person name="Marechal E."/>
            <person name="Cagnac O."/>
            <person name="Amato A."/>
        </authorList>
    </citation>
    <scope>NUCLEOTIDE SEQUENCE [LARGE SCALE GENOMIC DNA]</scope>
</reference>
<feature type="compositionally biased region" description="Basic and acidic residues" evidence="4">
    <location>
        <begin position="71"/>
        <end position="87"/>
    </location>
</feature>
<dbReference type="GO" id="GO:0036064">
    <property type="term" value="C:ciliary basal body"/>
    <property type="evidence" value="ECO:0007669"/>
    <property type="project" value="TreeGrafter"/>
</dbReference>
<feature type="compositionally biased region" description="Acidic residues" evidence="4">
    <location>
        <begin position="157"/>
        <end position="174"/>
    </location>
</feature>
<sequence>MASMSSASQGGSEVELLEYARREQREITRRLEALEASERVSRMLCSGHVPAIAELNIVPDGTSEDLQAKLKLKPEGEPGIHGKDEGSSSRTNKSCTSHTTRWERERQERVARAEALAREMRQRKKVDSGLSRENQSYAQSTGDVNFDPQNPRRRREEEEEEDDEDVVALEEAIEEEKAANEDAQDSSRDLENFRASLVSEREIDAESDGDDSASAISGRFDDSGRTGEGVHGSDISADKEDDALGRSITPPQATAESKEPLVDWGVNEDFSGLKISLDQAKTENNAPEQQQRASAKFERETGNKESKEEPANNSERVLEGLGGLVVDYSDHFTCFGDIFSVYASQDLRKANRAQVLSDVLAHTIETFSQTNKALALELCPEDSTQWLEMSANRFFRVLSKSRHEVFNIVRDAGLKLDTLGVEDSVSLVESKLRESTGEMSKKVALTARTPMTLLPQWAGAVWNLLWTWSKPKINRETLLRWQRVNHFRTARTLTRKDLLKKELQRYRSMSKFLSHEFELLPDTFILPKEYLQFVDAFAKYGEQEPDGNFWIMKPVGLSRGRGISLVSDIGDVCYGQSVIIQRYVSNPMLLDGYKFDLRIYVLVTSFQPLEAWIYDEGFVRVCTHKYSSASIDIHNLFIHLTNSSIQKMGPNGAGTKATAASISRHQAEIDEAGGTKLSLSYLWRRLGAQGLDVEKIQSAIKQLILKSLVCCDQSMDNDPNSFELFGYDVLLDENVRPWLIEVNSSPSLAQENQLDSKIKRKLIADTLRLERGVKIAAAKRQGAGGQNAKSTAVGLGSRGLEYLAEGCNVKL</sequence>
<proteinExistence type="predicted"/>
<dbReference type="AlphaFoldDB" id="A0A2R5GQD2"/>
<feature type="compositionally biased region" description="Basic and acidic residues" evidence="4">
    <location>
        <begin position="175"/>
        <end position="192"/>
    </location>
</feature>
<keyword evidence="6" id="KW-1185">Reference proteome</keyword>
<name>A0A2R5GQD2_9STRA</name>
<protein>
    <submittedName>
        <fullName evidence="5">Tubulin polyglutamylase TTLL5</fullName>
    </submittedName>
</protein>
<evidence type="ECO:0000256" key="1">
    <source>
        <dbReference type="ARBA" id="ARBA00022598"/>
    </source>
</evidence>
<evidence type="ECO:0000313" key="5">
    <source>
        <dbReference type="EMBL" id="GBG33082.1"/>
    </source>
</evidence>
<feature type="compositionally biased region" description="Polar residues" evidence="4">
    <location>
        <begin position="282"/>
        <end position="293"/>
    </location>
</feature>
<evidence type="ECO:0000256" key="2">
    <source>
        <dbReference type="ARBA" id="ARBA00022741"/>
    </source>
</evidence>
<dbReference type="PANTHER" id="PTHR12241">
    <property type="entry name" value="TUBULIN POLYGLUTAMYLASE"/>
    <property type="match status" value="1"/>
</dbReference>
<feature type="compositionally biased region" description="Basic and acidic residues" evidence="4">
    <location>
        <begin position="295"/>
        <end position="310"/>
    </location>
</feature>
<dbReference type="GO" id="GO:0070740">
    <property type="term" value="F:tubulin-glutamic acid ligase activity"/>
    <property type="evidence" value="ECO:0007669"/>
    <property type="project" value="TreeGrafter"/>
</dbReference>
<feature type="compositionally biased region" description="Basic and acidic residues" evidence="4">
    <location>
        <begin position="100"/>
        <end position="120"/>
    </location>
</feature>
<dbReference type="Proteomes" id="UP000241890">
    <property type="component" value="Unassembled WGS sequence"/>
</dbReference>
<comment type="caution">
    <text evidence="5">The sequence shown here is derived from an EMBL/GenBank/DDBJ whole genome shotgun (WGS) entry which is preliminary data.</text>
</comment>
<dbReference type="OrthoDB" id="202825at2759"/>
<dbReference type="GO" id="GO:0005524">
    <property type="term" value="F:ATP binding"/>
    <property type="evidence" value="ECO:0007669"/>
    <property type="project" value="UniProtKB-KW"/>
</dbReference>
<dbReference type="GO" id="GO:0015631">
    <property type="term" value="F:tubulin binding"/>
    <property type="evidence" value="ECO:0007669"/>
    <property type="project" value="TreeGrafter"/>
</dbReference>
<dbReference type="SUPFAM" id="SSF56059">
    <property type="entry name" value="Glutathione synthetase ATP-binding domain-like"/>
    <property type="match status" value="1"/>
</dbReference>
<dbReference type="InterPro" id="IPR004344">
    <property type="entry name" value="TTL/TTLL_fam"/>
</dbReference>
<dbReference type="Pfam" id="PF03133">
    <property type="entry name" value="TTL"/>
    <property type="match status" value="1"/>
</dbReference>
<organism evidence="5 6">
    <name type="scientific">Hondaea fermentalgiana</name>
    <dbReference type="NCBI Taxonomy" id="2315210"/>
    <lineage>
        <taxon>Eukaryota</taxon>
        <taxon>Sar</taxon>
        <taxon>Stramenopiles</taxon>
        <taxon>Bigyra</taxon>
        <taxon>Labyrinthulomycetes</taxon>
        <taxon>Thraustochytrida</taxon>
        <taxon>Thraustochytriidae</taxon>
        <taxon>Hondaea</taxon>
    </lineage>
</organism>
<feature type="region of interest" description="Disordered" evidence="4">
    <location>
        <begin position="279"/>
        <end position="315"/>
    </location>
</feature>
<feature type="region of interest" description="Disordered" evidence="4">
    <location>
        <begin position="71"/>
        <end position="263"/>
    </location>
</feature>
<dbReference type="PANTHER" id="PTHR12241:SF155">
    <property type="entry name" value="TUBULIN-TYROSINE LIGASE FAMILY PROTEIN"/>
    <property type="match status" value="1"/>
</dbReference>
<gene>
    <name evidence="5" type="ORF">FCC1311_093062</name>
</gene>
<evidence type="ECO:0000313" key="6">
    <source>
        <dbReference type="Proteomes" id="UP000241890"/>
    </source>
</evidence>
<keyword evidence="1" id="KW-0436">Ligase</keyword>
<dbReference type="Gene3D" id="3.30.470.20">
    <property type="entry name" value="ATP-grasp fold, B domain"/>
    <property type="match status" value="1"/>
</dbReference>
<feature type="compositionally biased region" description="Polar residues" evidence="4">
    <location>
        <begin position="88"/>
        <end position="99"/>
    </location>
</feature>
<dbReference type="EMBL" id="BEYU01000142">
    <property type="protein sequence ID" value="GBG33082.1"/>
    <property type="molecule type" value="Genomic_DNA"/>
</dbReference>
<dbReference type="PROSITE" id="PS51221">
    <property type="entry name" value="TTL"/>
    <property type="match status" value="1"/>
</dbReference>
<keyword evidence="2" id="KW-0547">Nucleotide-binding</keyword>
<evidence type="ECO:0000256" key="3">
    <source>
        <dbReference type="ARBA" id="ARBA00022840"/>
    </source>
</evidence>
<evidence type="ECO:0000256" key="4">
    <source>
        <dbReference type="SAM" id="MobiDB-lite"/>
    </source>
</evidence>
<feature type="compositionally biased region" description="Polar residues" evidence="4">
    <location>
        <begin position="131"/>
        <end position="143"/>
    </location>
</feature>
<accession>A0A2R5GQD2</accession>
<dbReference type="GO" id="GO:0000226">
    <property type="term" value="P:microtubule cytoskeleton organization"/>
    <property type="evidence" value="ECO:0007669"/>
    <property type="project" value="TreeGrafter"/>
</dbReference>
<dbReference type="InParanoid" id="A0A2R5GQD2"/>